<comment type="similarity">
    <text evidence="1">Belongs to the inositol monophosphatase superfamily.</text>
</comment>
<dbReference type="PANTHER" id="PTHR20854">
    <property type="entry name" value="INOSITOL MONOPHOSPHATASE"/>
    <property type="match status" value="1"/>
</dbReference>
<dbReference type="AlphaFoldDB" id="A0AAN0RDN4"/>
<dbReference type="Gene3D" id="3.40.190.80">
    <property type="match status" value="1"/>
</dbReference>
<dbReference type="RefSeq" id="WP_025286584.1">
    <property type="nucleotide sequence ID" value="NZ_CP003181.2"/>
</dbReference>
<reference evidence="4" key="1">
    <citation type="submission" date="2012-06" db="EMBL/GenBank/DDBJ databases">
        <title>Genome analysis of multiple Granulibacter bethesdensis isolates demonstrates substantial genome diversity.</title>
        <authorList>
            <person name="Greenberg D.E."/>
            <person name="Porcella S.F."/>
            <person name="Zarember K."/>
            <person name="Zelazny A.M."/>
            <person name="Bruno D."/>
            <person name="Martens C."/>
            <person name="Barbian K.D."/>
            <person name="Jaske E."/>
            <person name="Holland S.M."/>
        </authorList>
    </citation>
    <scope>NUCLEOTIDE SEQUENCE [LARGE SCALE GENOMIC DNA]</scope>
    <source>
        <strain evidence="4">CGDNIH3</strain>
    </source>
</reference>
<feature type="binding site" evidence="2">
    <location>
        <position position="98"/>
    </location>
    <ligand>
        <name>Mg(2+)</name>
        <dbReference type="ChEBI" id="CHEBI:18420"/>
        <label>1</label>
        <note>catalytic</note>
    </ligand>
</feature>
<dbReference type="GO" id="GO:0006020">
    <property type="term" value="P:inositol metabolic process"/>
    <property type="evidence" value="ECO:0007669"/>
    <property type="project" value="TreeGrafter"/>
</dbReference>
<dbReference type="SUPFAM" id="SSF56655">
    <property type="entry name" value="Carbohydrate phosphatase"/>
    <property type="match status" value="1"/>
</dbReference>
<protein>
    <submittedName>
        <fullName evidence="3">Inositol monophosphatase and related sulfite synthesis enzyme</fullName>
    </submittedName>
</protein>
<name>A0AAN0RDN4_9PROT</name>
<dbReference type="PRINTS" id="PR00377">
    <property type="entry name" value="IMPHPHTASES"/>
</dbReference>
<comment type="cofactor">
    <cofactor evidence="2">
        <name>Mg(2+)</name>
        <dbReference type="ChEBI" id="CHEBI:18420"/>
    </cofactor>
</comment>
<evidence type="ECO:0000256" key="1">
    <source>
        <dbReference type="ARBA" id="ARBA00009759"/>
    </source>
</evidence>
<feature type="binding site" evidence="2">
    <location>
        <position position="96"/>
    </location>
    <ligand>
        <name>Mg(2+)</name>
        <dbReference type="ChEBI" id="CHEBI:18420"/>
        <label>1</label>
        <note>catalytic</note>
    </ligand>
</feature>
<dbReference type="Gene3D" id="3.30.540.10">
    <property type="entry name" value="Fructose-1,6-Bisphosphatase, subunit A, domain 1"/>
    <property type="match status" value="1"/>
</dbReference>
<keyword evidence="2" id="KW-0479">Metal-binding</keyword>
<organism evidence="3 4">
    <name type="scientific">Granulibacter bethesdensis</name>
    <dbReference type="NCBI Taxonomy" id="364410"/>
    <lineage>
        <taxon>Bacteria</taxon>
        <taxon>Pseudomonadati</taxon>
        <taxon>Pseudomonadota</taxon>
        <taxon>Alphaproteobacteria</taxon>
        <taxon>Acetobacterales</taxon>
        <taxon>Acetobacteraceae</taxon>
        <taxon>Granulibacter</taxon>
    </lineage>
</organism>
<keyword evidence="2" id="KW-0460">Magnesium</keyword>
<dbReference type="Pfam" id="PF00459">
    <property type="entry name" value="Inositol_P"/>
    <property type="match status" value="1"/>
</dbReference>
<accession>A0AAN0RDN4</accession>
<dbReference type="GO" id="GO:0008934">
    <property type="term" value="F:inositol monophosphate 1-phosphatase activity"/>
    <property type="evidence" value="ECO:0007669"/>
    <property type="project" value="TreeGrafter"/>
</dbReference>
<feature type="binding site" evidence="2">
    <location>
        <position position="99"/>
    </location>
    <ligand>
        <name>Mg(2+)</name>
        <dbReference type="ChEBI" id="CHEBI:18420"/>
        <label>1</label>
        <note>catalytic</note>
    </ligand>
</feature>
<dbReference type="PANTHER" id="PTHR20854:SF4">
    <property type="entry name" value="INOSITOL-1-MONOPHOSPHATASE-RELATED"/>
    <property type="match status" value="1"/>
</dbReference>
<sequence>MTRLTVAQIEAVAGILAEASVREIMPRFRRLSAESVRMKTGPLDLVTDADEAAEQWITQALLRQFPSALVVGEEAAAKTPSLLNALADTDLAFVVDPIDGTSNFAAGLTLFGCMAAVLSRGEIIATIIHDPVSRDTAFALRGEGAWISFPDGMRQDLRVAVSVPVAAMTGAASWRFMAEPLRNSVCQGMAQVAQSFDFRCAAHEYRMLASGHCHFLLFNRLMPWDHAPGVLLHQEAGGYSAQFDGRPYSPLRHEGGLLCAPDAESWHRLAQALLGQG</sequence>
<dbReference type="InterPro" id="IPR000760">
    <property type="entry name" value="Inositol_monophosphatase-like"/>
</dbReference>
<evidence type="ECO:0000313" key="3">
    <source>
        <dbReference type="EMBL" id="AHJ62952.1"/>
    </source>
</evidence>
<evidence type="ECO:0000313" key="4">
    <source>
        <dbReference type="Proteomes" id="UP000019438"/>
    </source>
</evidence>
<gene>
    <name evidence="3" type="ORF">GbCGDNIH3_1125</name>
</gene>
<feature type="binding site" evidence="2">
    <location>
        <position position="225"/>
    </location>
    <ligand>
        <name>Mg(2+)</name>
        <dbReference type="ChEBI" id="CHEBI:18420"/>
        <label>1</label>
        <note>catalytic</note>
    </ligand>
</feature>
<dbReference type="GO" id="GO:0046872">
    <property type="term" value="F:metal ion binding"/>
    <property type="evidence" value="ECO:0007669"/>
    <property type="project" value="UniProtKB-KW"/>
</dbReference>
<proteinExistence type="inferred from homology"/>
<evidence type="ECO:0000256" key="2">
    <source>
        <dbReference type="PIRSR" id="PIRSR600760-2"/>
    </source>
</evidence>
<feature type="binding site" evidence="2">
    <location>
        <position position="73"/>
    </location>
    <ligand>
        <name>Mg(2+)</name>
        <dbReference type="ChEBI" id="CHEBI:18420"/>
        <label>1</label>
        <note>catalytic</note>
    </ligand>
</feature>
<dbReference type="GO" id="GO:0007165">
    <property type="term" value="P:signal transduction"/>
    <property type="evidence" value="ECO:0007669"/>
    <property type="project" value="TreeGrafter"/>
</dbReference>
<dbReference type="EMBL" id="CP003181">
    <property type="protein sequence ID" value="AHJ62952.1"/>
    <property type="molecule type" value="Genomic_DNA"/>
</dbReference>
<dbReference type="KEGG" id="gbc:GbCGDNIH3_1125"/>
<dbReference type="Proteomes" id="UP000019438">
    <property type="component" value="Chromosome"/>
</dbReference>